<dbReference type="EMBL" id="CP007174">
    <property type="protein sequence ID" value="AIF83150.1"/>
    <property type="molecule type" value="Genomic_DNA"/>
</dbReference>
<dbReference type="KEGG" id="nev:NTE_01077"/>
<gene>
    <name evidence="1" type="ORF">NTE_01077</name>
</gene>
<dbReference type="OrthoDB" id="10194at2157"/>
<proteinExistence type="predicted"/>
<sequence>MPAGTRIKQGDLEKVLSALDIDEGVRIESSAAGKKKKMFVNRSTSGIFVVQVGEEEFYYLDSAAQVAKLAYKVFGKKYSAYVY</sequence>
<dbReference type="GeneID" id="43502592"/>
<dbReference type="STRING" id="1459636.NTE_01077"/>
<protein>
    <submittedName>
        <fullName evidence="1">Uncharacterized protein</fullName>
    </submittedName>
</protein>
<dbReference type="AlphaFoldDB" id="A0A075MPU8"/>
<keyword evidence="2" id="KW-1185">Reference proteome</keyword>
<dbReference type="RefSeq" id="WP_158385116.1">
    <property type="nucleotide sequence ID" value="NZ_CP007174.1"/>
</dbReference>
<organism evidence="1 2">
    <name type="scientific">Candidatus Nitrososphaera evergladensis SR1</name>
    <dbReference type="NCBI Taxonomy" id="1459636"/>
    <lineage>
        <taxon>Archaea</taxon>
        <taxon>Nitrososphaerota</taxon>
        <taxon>Nitrososphaeria</taxon>
        <taxon>Nitrososphaerales</taxon>
        <taxon>Nitrososphaeraceae</taxon>
        <taxon>Nitrososphaera</taxon>
    </lineage>
</organism>
<accession>A0A075MPU8</accession>
<dbReference type="Proteomes" id="UP000028194">
    <property type="component" value="Chromosome"/>
</dbReference>
<evidence type="ECO:0000313" key="1">
    <source>
        <dbReference type="EMBL" id="AIF83150.1"/>
    </source>
</evidence>
<name>A0A075MPU8_9ARCH</name>
<reference evidence="1 2" key="1">
    <citation type="journal article" date="2014" name="PLoS ONE">
        <title>Genome Sequence of Candidatus Nitrososphaera evergladensis from Group I.1b Enriched from Everglades Soil Reveals Novel Genomic Features of the Ammonia-Oxidizing Archaea.</title>
        <authorList>
            <person name="Zhalnina K.V."/>
            <person name="Dias R."/>
            <person name="Leonard M.T."/>
            <person name="Dorr de Quadros P."/>
            <person name="Camargo F.A."/>
            <person name="Drew J.C."/>
            <person name="Farmerie W.G."/>
            <person name="Daroub S.H."/>
            <person name="Triplett E.W."/>
        </authorList>
    </citation>
    <scope>NUCLEOTIDE SEQUENCE [LARGE SCALE GENOMIC DNA]</scope>
    <source>
        <strain evidence="1 2">SR1</strain>
    </source>
</reference>
<evidence type="ECO:0000313" key="2">
    <source>
        <dbReference type="Proteomes" id="UP000028194"/>
    </source>
</evidence>
<dbReference type="HOGENOM" id="CLU_2534502_0_0_2"/>